<dbReference type="InterPro" id="IPR029058">
    <property type="entry name" value="AB_hydrolase_fold"/>
</dbReference>
<dbReference type="Pfam" id="PF08583">
    <property type="entry name" value="Cmc1"/>
    <property type="match status" value="1"/>
</dbReference>
<dbReference type="PANTHER" id="PTHR12271:SF40">
    <property type="entry name" value="POLY(A) RNA POLYMERASE GLD2"/>
    <property type="match status" value="1"/>
</dbReference>
<dbReference type="Gene3D" id="3.40.50.1820">
    <property type="entry name" value="alpha/beta hydrolase"/>
    <property type="match status" value="1"/>
</dbReference>
<dbReference type="InterPro" id="IPR013892">
    <property type="entry name" value="Cyt_c_biogenesis_Cmc1-like"/>
</dbReference>
<dbReference type="SUPFAM" id="SSF81631">
    <property type="entry name" value="PAP/OAS1 substrate-binding domain"/>
    <property type="match status" value="1"/>
</dbReference>
<keyword evidence="3" id="KW-0694">RNA-binding</keyword>
<dbReference type="Pfam" id="PF00076">
    <property type="entry name" value="RRM_1"/>
    <property type="match status" value="1"/>
</dbReference>
<sequence length="662" mass="76527">MQQQDIQSEYETKHPFVINTLTDSHDSIRERKEGEIVYDERRKKWYRVKKTMYPTHVTVGPHNLGDPDDTFLRKYESNVLIPDILAKRIEKNECRETFMKFAECMRDGGAFTGTHNCRPFYKKFQDCKVEKFRDPNLRKEVTDEFIKDRSEFRKTGLEIKEERLLQIFDQFGEVDRVLIDKSGKNAYAIIEFEEEEAAKNLLGAMQRIKIGKSMVRIRPRRVDFNNSTIKQKSISITNSENVLKFLEDCPFEFSTQFDTLIEKFALSNDLINERQTFALKLQSHFQRYFSSPLSIRLFGSSSTGLGFIDSDLLWASSNELFSSDNDSDGPKSCWNSYTLSLCTIGFLQKINRIPPIFKFLDPNSRKINGWAIEYSIPKFTIEKEELPLLLKDLFTFLFLNLKSDLVLLLQEGKIIKVNDFKKEFLDKSPEIEKRWRFSLVNIQDPLELSHNVAANVGKASLSKMRWKLTEFVGEFIAQLLYSSEADANNEGGGTTKQQKTFIENILGDLVELFSGPIMRNKFTRFFSSLPFYFFPVRAPNWCLINVGYIAGIKCRFYIPKGEFKRNNALIVFIHGGGFYDGALLLLIKKLGLTIISIDYSLSPEVKFPVALLECEQVIEEIYNKKFEDLGIDKNKIALMGDSAGGCQCAVLCQRVLRMNRKE</sequence>
<dbReference type="Gene3D" id="1.10.1410.10">
    <property type="match status" value="1"/>
</dbReference>
<organism evidence="5 6">
    <name type="scientific">Meloidogyne javanica</name>
    <name type="common">Root-knot nematode worm</name>
    <dbReference type="NCBI Taxonomy" id="6303"/>
    <lineage>
        <taxon>Eukaryota</taxon>
        <taxon>Metazoa</taxon>
        <taxon>Ecdysozoa</taxon>
        <taxon>Nematoda</taxon>
        <taxon>Chromadorea</taxon>
        <taxon>Rhabditida</taxon>
        <taxon>Tylenchina</taxon>
        <taxon>Tylenchomorpha</taxon>
        <taxon>Tylenchoidea</taxon>
        <taxon>Meloidogynidae</taxon>
        <taxon>Meloidogyninae</taxon>
        <taxon>Meloidogyne</taxon>
        <taxon>Meloidogyne incognita group</taxon>
    </lineage>
</organism>
<dbReference type="AlphaFoldDB" id="A0A915LN37"/>
<dbReference type="PROSITE" id="PS50102">
    <property type="entry name" value="RRM"/>
    <property type="match status" value="1"/>
</dbReference>
<comment type="similarity">
    <text evidence="1">Belongs to the CMC family.</text>
</comment>
<dbReference type="SUPFAM" id="SSF53474">
    <property type="entry name" value="alpha/beta-Hydrolases"/>
    <property type="match status" value="1"/>
</dbReference>
<dbReference type="InterPro" id="IPR043519">
    <property type="entry name" value="NT_sf"/>
</dbReference>
<evidence type="ECO:0000259" key="4">
    <source>
        <dbReference type="PROSITE" id="PS50102"/>
    </source>
</evidence>
<dbReference type="WBParaSite" id="scaffold14447_cov292.g17475">
    <property type="protein sequence ID" value="scaffold14447_cov292.g17475"/>
    <property type="gene ID" value="scaffold14447_cov292.g17475"/>
</dbReference>
<dbReference type="InterPro" id="IPR035979">
    <property type="entry name" value="RBD_domain_sf"/>
</dbReference>
<dbReference type="InterPro" id="IPR000504">
    <property type="entry name" value="RRM_dom"/>
</dbReference>
<dbReference type="Gene3D" id="3.30.70.330">
    <property type="match status" value="1"/>
</dbReference>
<evidence type="ECO:0000313" key="6">
    <source>
        <dbReference type="WBParaSite" id="scaffold14447_cov292.g17475"/>
    </source>
</evidence>
<dbReference type="PROSITE" id="PS51808">
    <property type="entry name" value="CHCH"/>
    <property type="match status" value="1"/>
</dbReference>
<feature type="domain" description="RRM" evidence="4">
    <location>
        <begin position="142"/>
        <end position="241"/>
    </location>
</feature>
<dbReference type="SUPFAM" id="SSF54928">
    <property type="entry name" value="RNA-binding domain, RBD"/>
    <property type="match status" value="1"/>
</dbReference>
<dbReference type="InterPro" id="IPR012677">
    <property type="entry name" value="Nucleotide-bd_a/b_plait_sf"/>
</dbReference>
<dbReference type="Pfam" id="PF07859">
    <property type="entry name" value="Abhydrolase_3"/>
    <property type="match status" value="1"/>
</dbReference>
<evidence type="ECO:0000313" key="5">
    <source>
        <dbReference type="Proteomes" id="UP000887561"/>
    </source>
</evidence>
<keyword evidence="2" id="KW-1015">Disulfide bond</keyword>
<evidence type="ECO:0000256" key="3">
    <source>
        <dbReference type="PROSITE-ProRule" id="PRU00176"/>
    </source>
</evidence>
<accession>A0A915LN37</accession>
<dbReference type="SUPFAM" id="SSF81301">
    <property type="entry name" value="Nucleotidyltransferase"/>
    <property type="match status" value="1"/>
</dbReference>
<proteinExistence type="inferred from homology"/>
<dbReference type="GO" id="GO:0016779">
    <property type="term" value="F:nucleotidyltransferase activity"/>
    <property type="evidence" value="ECO:0007669"/>
    <property type="project" value="TreeGrafter"/>
</dbReference>
<keyword evidence="5" id="KW-1185">Reference proteome</keyword>
<protein>
    <submittedName>
        <fullName evidence="6">RRM domain-containing protein</fullName>
    </submittedName>
</protein>
<dbReference type="GO" id="GO:0003723">
    <property type="term" value="F:RNA binding"/>
    <property type="evidence" value="ECO:0007669"/>
    <property type="project" value="UniProtKB-UniRule"/>
</dbReference>
<reference evidence="6" key="1">
    <citation type="submission" date="2022-11" db="UniProtKB">
        <authorList>
            <consortium name="WormBaseParasite"/>
        </authorList>
    </citation>
    <scope>IDENTIFICATION</scope>
</reference>
<dbReference type="InterPro" id="IPR013094">
    <property type="entry name" value="AB_hydrolase_3"/>
</dbReference>
<dbReference type="GO" id="GO:0016787">
    <property type="term" value="F:hydrolase activity"/>
    <property type="evidence" value="ECO:0007669"/>
    <property type="project" value="InterPro"/>
</dbReference>
<name>A0A915LN37_MELJA</name>
<evidence type="ECO:0000256" key="1">
    <source>
        <dbReference type="ARBA" id="ARBA00007347"/>
    </source>
</evidence>
<dbReference type="Proteomes" id="UP000887561">
    <property type="component" value="Unplaced"/>
</dbReference>
<dbReference type="PANTHER" id="PTHR12271">
    <property type="entry name" value="POLY A POLYMERASE CID PAP -RELATED"/>
    <property type="match status" value="1"/>
</dbReference>
<dbReference type="GO" id="GO:0031123">
    <property type="term" value="P:RNA 3'-end processing"/>
    <property type="evidence" value="ECO:0007669"/>
    <property type="project" value="TreeGrafter"/>
</dbReference>
<evidence type="ECO:0000256" key="2">
    <source>
        <dbReference type="ARBA" id="ARBA00023157"/>
    </source>
</evidence>